<dbReference type="RefSeq" id="WP_203147404.1">
    <property type="nucleotide sequence ID" value="NZ_JAEVHL010000015.1"/>
</dbReference>
<dbReference type="EMBL" id="JAEVHL010000015">
    <property type="protein sequence ID" value="MBM0274997.1"/>
    <property type="molecule type" value="Genomic_DNA"/>
</dbReference>
<organism evidence="2 3">
    <name type="scientific">Micromonospora tarensis</name>
    <dbReference type="NCBI Taxonomy" id="2806100"/>
    <lineage>
        <taxon>Bacteria</taxon>
        <taxon>Bacillati</taxon>
        <taxon>Actinomycetota</taxon>
        <taxon>Actinomycetes</taxon>
        <taxon>Micromonosporales</taxon>
        <taxon>Micromonosporaceae</taxon>
        <taxon>Micromonospora</taxon>
    </lineage>
</organism>
<keyword evidence="3" id="KW-1185">Reference proteome</keyword>
<dbReference type="Proteomes" id="UP000622245">
    <property type="component" value="Unassembled WGS sequence"/>
</dbReference>
<name>A0ABS1YC93_9ACTN</name>
<proteinExistence type="predicted"/>
<sequence length="203" mass="21966">MTPVTEAWVRIEGWLRRHPPASIDVLARPAAQESITAAEAELGLLFPAELAESLRRHDGLTEWANILPEATPLSVAGIVEHRQMRMDIAPDVDGFARHGAESEPWWHERWLPFGDGDCGLQVIDLRPGPGFASVGWAPTSNPADFSDAWPSLGAYLTTVADALETGGAVGVWCPHLTIDGVLWWSPGEATELNGEPLRPAPQG</sequence>
<evidence type="ECO:0000313" key="3">
    <source>
        <dbReference type="Proteomes" id="UP000622245"/>
    </source>
</evidence>
<dbReference type="InterPro" id="IPR037883">
    <property type="entry name" value="Knr4/Smi1-like_sf"/>
</dbReference>
<dbReference type="SMART" id="SM00860">
    <property type="entry name" value="SMI1_KNR4"/>
    <property type="match status" value="1"/>
</dbReference>
<comment type="caution">
    <text evidence="2">The sequence shown here is derived from an EMBL/GenBank/DDBJ whole genome shotgun (WGS) entry which is preliminary data.</text>
</comment>
<dbReference type="SUPFAM" id="SSF160631">
    <property type="entry name" value="SMI1/KNR4-like"/>
    <property type="match status" value="1"/>
</dbReference>
<accession>A0ABS1YC93</accession>
<evidence type="ECO:0000313" key="2">
    <source>
        <dbReference type="EMBL" id="MBM0274997.1"/>
    </source>
</evidence>
<reference evidence="2 3" key="1">
    <citation type="submission" date="2021-01" db="EMBL/GenBank/DDBJ databases">
        <title>Draft genome sequence of Micromonospora sp. strain STR1s_6.</title>
        <authorList>
            <person name="Karlyshev A."/>
            <person name="Jawad R."/>
        </authorList>
    </citation>
    <scope>NUCLEOTIDE SEQUENCE [LARGE SCALE GENOMIC DNA]</scope>
    <source>
        <strain evidence="2 3">STR1S-6</strain>
    </source>
</reference>
<protein>
    <submittedName>
        <fullName evidence="2">SMI1/KNR4 family protein</fullName>
    </submittedName>
</protein>
<evidence type="ECO:0000259" key="1">
    <source>
        <dbReference type="SMART" id="SM00860"/>
    </source>
</evidence>
<dbReference type="Pfam" id="PF09346">
    <property type="entry name" value="SMI1_KNR4"/>
    <property type="match status" value="1"/>
</dbReference>
<feature type="domain" description="Knr4/Smi1-like" evidence="1">
    <location>
        <begin position="29"/>
        <end position="158"/>
    </location>
</feature>
<dbReference type="InterPro" id="IPR018958">
    <property type="entry name" value="Knr4/Smi1-like_dom"/>
</dbReference>
<gene>
    <name evidence="2" type="ORF">JM949_05770</name>
</gene>